<feature type="non-terminal residue" evidence="2">
    <location>
        <position position="1"/>
    </location>
</feature>
<accession>A0A061QYJ1</accession>
<name>A0A061QYJ1_9CHLO</name>
<evidence type="ECO:0000256" key="1">
    <source>
        <dbReference type="SAM" id="MobiDB-lite"/>
    </source>
</evidence>
<gene>
    <name evidence="2" type="ORF">TSPGSL018_20811</name>
</gene>
<feature type="region of interest" description="Disordered" evidence="1">
    <location>
        <begin position="1"/>
        <end position="40"/>
    </location>
</feature>
<feature type="compositionally biased region" description="Polar residues" evidence="1">
    <location>
        <begin position="8"/>
        <end position="25"/>
    </location>
</feature>
<dbReference type="EMBL" id="GBEZ01023511">
    <property type="protein sequence ID" value="JAC63381.1"/>
    <property type="molecule type" value="Transcribed_RNA"/>
</dbReference>
<proteinExistence type="predicted"/>
<protein>
    <submittedName>
        <fullName evidence="2">Uncharacterized protein</fullName>
    </submittedName>
</protein>
<organism evidence="2">
    <name type="scientific">Tetraselmis sp. GSL018</name>
    <dbReference type="NCBI Taxonomy" id="582737"/>
    <lineage>
        <taxon>Eukaryota</taxon>
        <taxon>Viridiplantae</taxon>
        <taxon>Chlorophyta</taxon>
        <taxon>core chlorophytes</taxon>
        <taxon>Chlorodendrophyceae</taxon>
        <taxon>Chlorodendrales</taxon>
        <taxon>Chlorodendraceae</taxon>
        <taxon>Tetraselmis</taxon>
    </lineage>
</organism>
<sequence length="79" mass="8587">APTDTVPMASNSVPENESQGPSTAPQEGGAEQPQPRRRGALLLSRVPEGTCLTIHDLIMVMERDPYLAKNSRLAQLYLN</sequence>
<evidence type="ECO:0000313" key="2">
    <source>
        <dbReference type="EMBL" id="JAC63381.1"/>
    </source>
</evidence>
<dbReference type="AlphaFoldDB" id="A0A061QYJ1"/>
<reference evidence="2" key="1">
    <citation type="submission" date="2014-05" db="EMBL/GenBank/DDBJ databases">
        <title>The transcriptome of the halophilic microalga Tetraselmis sp. GSL018 isolated from the Great Salt Lake, Utah.</title>
        <authorList>
            <person name="Jinkerson R.E."/>
            <person name="D'Adamo S."/>
            <person name="Posewitz M.C."/>
        </authorList>
    </citation>
    <scope>NUCLEOTIDE SEQUENCE</scope>
    <source>
        <strain evidence="2">GSL018</strain>
    </source>
</reference>